<evidence type="ECO:0000256" key="1">
    <source>
        <dbReference type="SAM" id="MobiDB-lite"/>
    </source>
</evidence>
<dbReference type="AlphaFoldDB" id="A0A0A8ZUF8"/>
<name>A0A0A8ZUF8_ARUDO</name>
<accession>A0A0A8ZUF8</accession>
<sequence length="87" mass="9304">MSAPGEVTSSGSVSRMGTKASSGWRAGSGALKPAWRTVTARPRAWRSAPSWSMGLRWPWNGSGNSTTRRRLWRPCSCPAIGAGRRSG</sequence>
<proteinExistence type="predicted"/>
<protein>
    <submittedName>
        <fullName evidence="2">Uncharacterized protein</fullName>
    </submittedName>
</protein>
<reference evidence="2" key="1">
    <citation type="submission" date="2014-09" db="EMBL/GenBank/DDBJ databases">
        <authorList>
            <person name="Magalhaes I.L.F."/>
            <person name="Oliveira U."/>
            <person name="Santos F.R."/>
            <person name="Vidigal T.H.D.A."/>
            <person name="Brescovit A.D."/>
            <person name="Santos A.J."/>
        </authorList>
    </citation>
    <scope>NUCLEOTIDE SEQUENCE</scope>
    <source>
        <tissue evidence="2">Shoot tissue taken approximately 20 cm above the soil surface</tissue>
    </source>
</reference>
<reference evidence="2" key="2">
    <citation type="journal article" date="2015" name="Data Brief">
        <title>Shoot transcriptome of the giant reed, Arundo donax.</title>
        <authorList>
            <person name="Barrero R.A."/>
            <person name="Guerrero F.D."/>
            <person name="Moolhuijzen P."/>
            <person name="Goolsby J.A."/>
            <person name="Tidwell J."/>
            <person name="Bellgard S.E."/>
            <person name="Bellgard M.I."/>
        </authorList>
    </citation>
    <scope>NUCLEOTIDE SEQUENCE</scope>
    <source>
        <tissue evidence="2">Shoot tissue taken approximately 20 cm above the soil surface</tissue>
    </source>
</reference>
<organism evidence="2">
    <name type="scientific">Arundo donax</name>
    <name type="common">Giant reed</name>
    <name type="synonym">Donax arundinaceus</name>
    <dbReference type="NCBI Taxonomy" id="35708"/>
    <lineage>
        <taxon>Eukaryota</taxon>
        <taxon>Viridiplantae</taxon>
        <taxon>Streptophyta</taxon>
        <taxon>Embryophyta</taxon>
        <taxon>Tracheophyta</taxon>
        <taxon>Spermatophyta</taxon>
        <taxon>Magnoliopsida</taxon>
        <taxon>Liliopsida</taxon>
        <taxon>Poales</taxon>
        <taxon>Poaceae</taxon>
        <taxon>PACMAD clade</taxon>
        <taxon>Arundinoideae</taxon>
        <taxon>Arundineae</taxon>
        <taxon>Arundo</taxon>
    </lineage>
</organism>
<feature type="region of interest" description="Disordered" evidence="1">
    <location>
        <begin position="1"/>
        <end position="35"/>
    </location>
</feature>
<feature type="compositionally biased region" description="Polar residues" evidence="1">
    <location>
        <begin position="7"/>
        <end position="21"/>
    </location>
</feature>
<evidence type="ECO:0000313" key="2">
    <source>
        <dbReference type="EMBL" id="JAD43024.1"/>
    </source>
</evidence>
<dbReference type="EMBL" id="GBRH01254871">
    <property type="protein sequence ID" value="JAD43024.1"/>
    <property type="molecule type" value="Transcribed_RNA"/>
</dbReference>